<dbReference type="AlphaFoldDB" id="I4DAQ6"/>
<protein>
    <submittedName>
        <fullName evidence="1">Uncharacterized protein</fullName>
    </submittedName>
</protein>
<dbReference type="Proteomes" id="UP000002892">
    <property type="component" value="Chromosome"/>
</dbReference>
<organism evidence="1 2">
    <name type="scientific">Desulfosporosinus acidiphilus (strain DSM 22704 / JCM 16185 / SJ4)</name>
    <dbReference type="NCBI Taxonomy" id="646529"/>
    <lineage>
        <taxon>Bacteria</taxon>
        <taxon>Bacillati</taxon>
        <taxon>Bacillota</taxon>
        <taxon>Clostridia</taxon>
        <taxon>Eubacteriales</taxon>
        <taxon>Desulfitobacteriaceae</taxon>
        <taxon>Desulfosporosinus</taxon>
    </lineage>
</organism>
<name>I4DAQ6_DESAJ</name>
<evidence type="ECO:0000313" key="1">
    <source>
        <dbReference type="EMBL" id="AFM42880.1"/>
    </source>
</evidence>
<evidence type="ECO:0000313" key="2">
    <source>
        <dbReference type="Proteomes" id="UP000002892"/>
    </source>
</evidence>
<gene>
    <name evidence="1" type="ordered locus">Desaci_4014</name>
</gene>
<sequence>MAHFMCAVWCELRGTETHNGGLFMEFSMEPKDHGLQCL</sequence>
<reference evidence="1 2" key="1">
    <citation type="journal article" date="2012" name="J. Bacteriol.">
        <title>Complete genome sequences of Desulfosporosinus orientis DSM765T, Desulfosporosinus youngiae DSM17734T, Desulfosporosinus meridiei DSM13257T, and Desulfosporosinus acidiphilus DSM22704T.</title>
        <authorList>
            <person name="Pester M."/>
            <person name="Brambilla E."/>
            <person name="Alazard D."/>
            <person name="Rattei T."/>
            <person name="Weinmaier T."/>
            <person name="Han J."/>
            <person name="Lucas S."/>
            <person name="Lapidus A."/>
            <person name="Cheng J.F."/>
            <person name="Goodwin L."/>
            <person name="Pitluck S."/>
            <person name="Peters L."/>
            <person name="Ovchinnikova G."/>
            <person name="Teshima H."/>
            <person name="Detter J.C."/>
            <person name="Han C.S."/>
            <person name="Tapia R."/>
            <person name="Land M.L."/>
            <person name="Hauser L."/>
            <person name="Kyrpides N.C."/>
            <person name="Ivanova N.N."/>
            <person name="Pagani I."/>
            <person name="Huntmann M."/>
            <person name="Wei C.L."/>
            <person name="Davenport K.W."/>
            <person name="Daligault H."/>
            <person name="Chain P.S."/>
            <person name="Chen A."/>
            <person name="Mavromatis K."/>
            <person name="Markowitz V."/>
            <person name="Szeto E."/>
            <person name="Mikhailova N."/>
            <person name="Pati A."/>
            <person name="Wagner M."/>
            <person name="Woyke T."/>
            <person name="Ollivier B."/>
            <person name="Klenk H.P."/>
            <person name="Spring S."/>
            <person name="Loy A."/>
        </authorList>
    </citation>
    <scope>NUCLEOTIDE SEQUENCE [LARGE SCALE GENOMIC DNA]</scope>
    <source>
        <strain evidence="2">DSM 22704 / JCM 16185 / SJ4</strain>
    </source>
</reference>
<dbReference type="KEGG" id="dai:Desaci_4014"/>
<dbReference type="EMBL" id="CP003639">
    <property type="protein sequence ID" value="AFM42880.1"/>
    <property type="molecule type" value="Genomic_DNA"/>
</dbReference>
<keyword evidence="2" id="KW-1185">Reference proteome</keyword>
<accession>I4DAQ6</accession>
<proteinExistence type="predicted"/>
<dbReference type="HOGENOM" id="CLU_3327161_0_0_9"/>